<dbReference type="GO" id="GO:0050427">
    <property type="term" value="P:3'-phosphoadenosine 5'-phosphosulfate metabolic process"/>
    <property type="evidence" value="ECO:0007669"/>
    <property type="project" value="TreeGrafter"/>
</dbReference>
<dbReference type="CDD" id="cd01638">
    <property type="entry name" value="CysQ"/>
    <property type="match status" value="1"/>
</dbReference>
<dbReference type="GO" id="GO:0008441">
    <property type="term" value="F:3'(2'),5'-bisphosphate nucleotidase activity"/>
    <property type="evidence" value="ECO:0007669"/>
    <property type="project" value="TreeGrafter"/>
</dbReference>
<dbReference type="InterPro" id="IPR050725">
    <property type="entry name" value="CysQ/Inositol_MonoPase"/>
</dbReference>
<sequence>MTNGRPNHIEHPWCWFLSLAQNEACTCLFMMPNAPLLPVGVDLEVLLQQLRRLSWGAADILLAYARGEQPPHGFSKALSVDDGGEGPVSAADLAVNRWLLDGLEANFPLADWTLLSEETAKEQLTEGEPLAAEWLWILDPLDGTKDFLQGTGEYAVHLALVHGQRPVLGVVLLPEAEELWFGVIGSGAWCEDRQGQRSPVRFSQRKAFGELMLVASRNHRDNRLEQLLESLALGGSKAVGSVGCKVTTILRGETDLYVSLSGRSAPKDWDMAAPEAVLMAAGGCFTHADGRQLAYNSGDVRQAGCLIASHGLAHAQLCEAAARAMEEIDPGFQV</sequence>
<dbReference type="EC" id="3.1.3.25" evidence="2"/>
<dbReference type="GO" id="GO:0046854">
    <property type="term" value="P:phosphatidylinositol phosphate biosynthetic process"/>
    <property type="evidence" value="ECO:0007669"/>
    <property type="project" value="InterPro"/>
</dbReference>
<feature type="binding site" evidence="3">
    <location>
        <position position="270"/>
    </location>
    <ligand>
        <name>Mg(2+)</name>
        <dbReference type="ChEBI" id="CHEBI:18420"/>
        <label>1</label>
        <note>catalytic</note>
    </ligand>
</feature>
<dbReference type="HOGENOM" id="CLU_044118_3_0_3"/>
<evidence type="ECO:0000313" key="4">
    <source>
        <dbReference type="EMBL" id="ABM77353.1"/>
    </source>
</evidence>
<dbReference type="Proteomes" id="UP000002274">
    <property type="component" value="Chromosome"/>
</dbReference>
<dbReference type="InterPro" id="IPR000760">
    <property type="entry name" value="Inositol_monophosphatase-like"/>
</dbReference>
<name>A2C793_PROM3</name>
<feature type="binding site" evidence="3">
    <location>
        <position position="139"/>
    </location>
    <ligand>
        <name>Mg(2+)</name>
        <dbReference type="ChEBI" id="CHEBI:18420"/>
        <label>1</label>
        <note>catalytic</note>
    </ligand>
</feature>
<dbReference type="PROSITE" id="PS00630">
    <property type="entry name" value="IMP_2"/>
    <property type="match status" value="1"/>
</dbReference>
<dbReference type="InterPro" id="IPR020550">
    <property type="entry name" value="Inositol_monophosphatase_CS"/>
</dbReference>
<keyword evidence="3" id="KW-0460">Magnesium</keyword>
<comment type="cofactor">
    <cofactor evidence="3">
        <name>Mg(2+)</name>
        <dbReference type="ChEBI" id="CHEBI:18420"/>
    </cofactor>
</comment>
<dbReference type="PANTHER" id="PTHR43028:SF1">
    <property type="entry name" value="AMMONIUM TRANSPORT PROTEIN"/>
    <property type="match status" value="1"/>
</dbReference>
<accession>A2C793</accession>
<comment type="catalytic activity">
    <reaction evidence="1">
        <text>a myo-inositol phosphate + H2O = myo-inositol + phosphate</text>
        <dbReference type="Rhea" id="RHEA:24056"/>
        <dbReference type="ChEBI" id="CHEBI:15377"/>
        <dbReference type="ChEBI" id="CHEBI:17268"/>
        <dbReference type="ChEBI" id="CHEBI:43474"/>
        <dbReference type="ChEBI" id="CHEBI:84139"/>
        <dbReference type="EC" id="3.1.3.25"/>
    </reaction>
</comment>
<keyword evidence="3" id="KW-0479">Metal-binding</keyword>
<dbReference type="Gene3D" id="3.30.540.10">
    <property type="entry name" value="Fructose-1,6-Bisphosphatase, subunit A, domain 1"/>
    <property type="match status" value="1"/>
</dbReference>
<feature type="binding site" evidence="3">
    <location>
        <position position="142"/>
    </location>
    <ligand>
        <name>Mg(2+)</name>
        <dbReference type="ChEBI" id="CHEBI:18420"/>
        <label>1</label>
        <note>catalytic</note>
    </ligand>
</feature>
<dbReference type="PANTHER" id="PTHR43028">
    <property type="entry name" value="3'(2'),5'-BISPHOSPHATE NUCLEOTIDASE 1"/>
    <property type="match status" value="1"/>
</dbReference>
<gene>
    <name evidence="4" type="primary">cysQ</name>
    <name evidence="4" type="ordered locus">P9303_06011</name>
</gene>
<dbReference type="KEGG" id="pmf:P9303_06011"/>
<dbReference type="Pfam" id="PF00459">
    <property type="entry name" value="Inositol_P"/>
    <property type="match status" value="1"/>
</dbReference>
<dbReference type="PRINTS" id="PR00377">
    <property type="entry name" value="IMPHPHTASES"/>
</dbReference>
<proteinExistence type="predicted"/>
<evidence type="ECO:0000256" key="3">
    <source>
        <dbReference type="PIRSR" id="PIRSR600760-2"/>
    </source>
</evidence>
<evidence type="ECO:0000256" key="1">
    <source>
        <dbReference type="ARBA" id="ARBA00001033"/>
    </source>
</evidence>
<evidence type="ECO:0000313" key="5">
    <source>
        <dbReference type="Proteomes" id="UP000002274"/>
    </source>
</evidence>
<dbReference type="STRING" id="59922.P9303_06011"/>
<dbReference type="GO" id="GO:0052834">
    <property type="term" value="F:inositol monophosphate phosphatase activity"/>
    <property type="evidence" value="ECO:0007669"/>
    <property type="project" value="UniProtKB-EC"/>
</dbReference>
<keyword evidence="4" id="KW-0378">Hydrolase</keyword>
<dbReference type="Gene3D" id="3.40.190.80">
    <property type="match status" value="1"/>
</dbReference>
<organism evidence="4 5">
    <name type="scientific">Prochlorococcus marinus (strain MIT 9303)</name>
    <dbReference type="NCBI Taxonomy" id="59922"/>
    <lineage>
        <taxon>Bacteria</taxon>
        <taxon>Bacillati</taxon>
        <taxon>Cyanobacteriota</taxon>
        <taxon>Cyanophyceae</taxon>
        <taxon>Synechococcales</taxon>
        <taxon>Prochlorococcaceae</taxon>
        <taxon>Prochlorococcus</taxon>
    </lineage>
</organism>
<reference evidence="4 5" key="1">
    <citation type="journal article" date="2007" name="PLoS Genet.">
        <title>Patterns and implications of gene gain and loss in the evolution of Prochlorococcus.</title>
        <authorList>
            <person name="Kettler G.C."/>
            <person name="Martiny A.C."/>
            <person name="Huang K."/>
            <person name="Zucker J."/>
            <person name="Coleman M.L."/>
            <person name="Rodrigue S."/>
            <person name="Chen F."/>
            <person name="Lapidus A."/>
            <person name="Ferriera S."/>
            <person name="Johnson J."/>
            <person name="Steglich C."/>
            <person name="Church G.M."/>
            <person name="Richardson P."/>
            <person name="Chisholm S.W."/>
        </authorList>
    </citation>
    <scope>NUCLEOTIDE SEQUENCE [LARGE SCALE GENOMIC DNA]</scope>
    <source>
        <strain evidence="4 5">MIT 9303</strain>
    </source>
</reference>
<protein>
    <recommendedName>
        <fullName evidence="2">inositol-phosphate phosphatase</fullName>
        <ecNumber evidence="2">3.1.3.25</ecNumber>
    </recommendedName>
</protein>
<dbReference type="SUPFAM" id="SSF56655">
    <property type="entry name" value="Carbohydrate phosphatase"/>
    <property type="match status" value="1"/>
</dbReference>
<dbReference type="GO" id="GO:0000103">
    <property type="term" value="P:sulfate assimilation"/>
    <property type="evidence" value="ECO:0007669"/>
    <property type="project" value="TreeGrafter"/>
</dbReference>
<dbReference type="EMBL" id="CP000554">
    <property type="protein sequence ID" value="ABM77353.1"/>
    <property type="molecule type" value="Genomic_DNA"/>
</dbReference>
<dbReference type="GO" id="GO:0046872">
    <property type="term" value="F:metal ion binding"/>
    <property type="evidence" value="ECO:0007669"/>
    <property type="project" value="UniProtKB-KW"/>
</dbReference>
<evidence type="ECO:0000256" key="2">
    <source>
        <dbReference type="ARBA" id="ARBA00013106"/>
    </source>
</evidence>
<feature type="binding site" evidence="3">
    <location>
        <position position="117"/>
    </location>
    <ligand>
        <name>Mg(2+)</name>
        <dbReference type="ChEBI" id="CHEBI:18420"/>
        <label>1</label>
        <note>catalytic</note>
    </ligand>
</feature>
<feature type="binding site" evidence="3">
    <location>
        <position position="141"/>
    </location>
    <ligand>
        <name>Mg(2+)</name>
        <dbReference type="ChEBI" id="CHEBI:18420"/>
        <label>1</label>
        <note>catalytic</note>
    </ligand>
</feature>
<dbReference type="AlphaFoldDB" id="A2C793"/>